<dbReference type="Proteomes" id="UP000481153">
    <property type="component" value="Unassembled WGS sequence"/>
</dbReference>
<organism evidence="2 3">
    <name type="scientific">Aphanomyces euteiches</name>
    <dbReference type="NCBI Taxonomy" id="100861"/>
    <lineage>
        <taxon>Eukaryota</taxon>
        <taxon>Sar</taxon>
        <taxon>Stramenopiles</taxon>
        <taxon>Oomycota</taxon>
        <taxon>Saprolegniomycetes</taxon>
        <taxon>Saprolegniales</taxon>
        <taxon>Verrucalvaceae</taxon>
        <taxon>Aphanomyces</taxon>
    </lineage>
</organism>
<dbReference type="VEuPathDB" id="FungiDB:AeMF1_018612"/>
<dbReference type="InterPro" id="IPR015946">
    <property type="entry name" value="KH_dom-like_a/b"/>
</dbReference>
<dbReference type="SUPFAM" id="SSF89919">
    <property type="entry name" value="Ribosome-binding factor A, RbfA"/>
    <property type="match status" value="1"/>
</dbReference>
<keyword evidence="3" id="KW-1185">Reference proteome</keyword>
<dbReference type="Pfam" id="PF02033">
    <property type="entry name" value="RBFA"/>
    <property type="match status" value="1"/>
</dbReference>
<evidence type="ECO:0008006" key="4">
    <source>
        <dbReference type="Google" id="ProtNLM"/>
    </source>
</evidence>
<dbReference type="EMBL" id="VJMJ01000111">
    <property type="protein sequence ID" value="KAF0734512.1"/>
    <property type="molecule type" value="Genomic_DNA"/>
</dbReference>
<comment type="caution">
    <text evidence="2">The sequence shown here is derived from an EMBL/GenBank/DDBJ whole genome shotgun (WGS) entry which is preliminary data.</text>
</comment>
<evidence type="ECO:0000256" key="1">
    <source>
        <dbReference type="SAM" id="MobiDB-lite"/>
    </source>
</evidence>
<dbReference type="AlphaFoldDB" id="A0A6G0X3P5"/>
<sequence>MLSRAVVLLVPPSSRGFRATTVLGARRNKALSRLAIKRSVRDVQDGMKDLDLTSLQDEDADEPMVVKTTKMREALKQLNDPHSLEMDKIPLAKRGADEDMMTEEELEAFFDEDDDDDDDEDFDRELEELEHEDDKKRVRKMLTPGRAMKALTEDEKKSQKNAVPLNKEDKSRFNPDVINHRQQRVGLMLEGFIQGVIQDETDLCSGNTQVWITQVDMSPDLRRAVLHWDVTTLTHDKVSKSVEAKASRRLEKMTNFLRVRITQHLGLRYTPKLEFKRQDYGSFERRKKFDALMAAQGF</sequence>
<name>A0A6G0X3P5_9STRA</name>
<dbReference type="InterPro" id="IPR000238">
    <property type="entry name" value="RbfA"/>
</dbReference>
<reference evidence="2 3" key="1">
    <citation type="submission" date="2019-07" db="EMBL/GenBank/DDBJ databases">
        <title>Genomics analysis of Aphanomyces spp. identifies a new class of oomycete effector associated with host adaptation.</title>
        <authorList>
            <person name="Gaulin E."/>
        </authorList>
    </citation>
    <scope>NUCLEOTIDE SEQUENCE [LARGE SCALE GENOMIC DNA]</scope>
    <source>
        <strain evidence="2 3">ATCC 201684</strain>
    </source>
</reference>
<gene>
    <name evidence="2" type="ORF">Ae201684_008759</name>
</gene>
<protein>
    <recommendedName>
        <fullName evidence="4">Ribosome-binding factor A</fullName>
    </recommendedName>
</protein>
<proteinExistence type="predicted"/>
<evidence type="ECO:0000313" key="2">
    <source>
        <dbReference type="EMBL" id="KAF0734512.1"/>
    </source>
</evidence>
<evidence type="ECO:0000313" key="3">
    <source>
        <dbReference type="Proteomes" id="UP000481153"/>
    </source>
</evidence>
<feature type="region of interest" description="Disordered" evidence="1">
    <location>
        <begin position="147"/>
        <end position="172"/>
    </location>
</feature>
<accession>A0A6G0X3P5</accession>
<dbReference type="Gene3D" id="3.30.300.20">
    <property type="match status" value="1"/>
</dbReference>
<dbReference type="InterPro" id="IPR023799">
    <property type="entry name" value="RbfA_dom_sf"/>
</dbReference>
<dbReference type="GO" id="GO:0006364">
    <property type="term" value="P:rRNA processing"/>
    <property type="evidence" value="ECO:0007669"/>
    <property type="project" value="InterPro"/>
</dbReference>